<dbReference type="AlphaFoldDB" id="A0A915I5N8"/>
<dbReference type="Proteomes" id="UP000887565">
    <property type="component" value="Unplaced"/>
</dbReference>
<organism evidence="2 3">
    <name type="scientific">Romanomermis culicivorax</name>
    <name type="common">Nematode worm</name>
    <dbReference type="NCBI Taxonomy" id="13658"/>
    <lineage>
        <taxon>Eukaryota</taxon>
        <taxon>Metazoa</taxon>
        <taxon>Ecdysozoa</taxon>
        <taxon>Nematoda</taxon>
        <taxon>Enoplea</taxon>
        <taxon>Dorylaimia</taxon>
        <taxon>Mermithida</taxon>
        <taxon>Mermithoidea</taxon>
        <taxon>Mermithidae</taxon>
        <taxon>Romanomermis</taxon>
    </lineage>
</organism>
<protein>
    <submittedName>
        <fullName evidence="3">Uncharacterized protein</fullName>
    </submittedName>
</protein>
<evidence type="ECO:0000256" key="1">
    <source>
        <dbReference type="SAM" id="SignalP"/>
    </source>
</evidence>
<accession>A0A915I5N8</accession>
<dbReference type="WBParaSite" id="nRc.2.0.1.t09170-RA">
    <property type="protein sequence ID" value="nRc.2.0.1.t09170-RA"/>
    <property type="gene ID" value="nRc.2.0.1.g09170"/>
</dbReference>
<evidence type="ECO:0000313" key="3">
    <source>
        <dbReference type="WBParaSite" id="nRc.2.0.1.t09170-RA"/>
    </source>
</evidence>
<reference evidence="3" key="1">
    <citation type="submission" date="2022-11" db="UniProtKB">
        <authorList>
            <consortium name="WormBaseParasite"/>
        </authorList>
    </citation>
    <scope>IDENTIFICATION</scope>
</reference>
<keyword evidence="1" id="KW-0732">Signal</keyword>
<feature type="signal peptide" evidence="1">
    <location>
        <begin position="1"/>
        <end position="19"/>
    </location>
</feature>
<proteinExistence type="predicted"/>
<evidence type="ECO:0000313" key="2">
    <source>
        <dbReference type="Proteomes" id="UP000887565"/>
    </source>
</evidence>
<name>A0A915I5N8_ROMCU</name>
<keyword evidence="2" id="KW-1185">Reference proteome</keyword>
<sequence>MKFYRIVLCIVVQIYVAMSEKCVPMHSKAWGIELTCCGPQAHLPETCDYHGRNFTLHNCPSTLTVPCSCVITLYMENIDCDPDAPTAIWIDHYRLLQTII</sequence>
<feature type="chain" id="PRO_5037364377" evidence="1">
    <location>
        <begin position="20"/>
        <end position="100"/>
    </location>
</feature>